<dbReference type="InterPro" id="IPR011711">
    <property type="entry name" value="GntR_C"/>
</dbReference>
<keyword evidence="6" id="KW-1185">Reference proteome</keyword>
<dbReference type="PANTHER" id="PTHR43537:SF45">
    <property type="entry name" value="GNTR FAMILY REGULATORY PROTEIN"/>
    <property type="match status" value="1"/>
</dbReference>
<protein>
    <submittedName>
        <fullName evidence="5">GntR family transcriptional regulator</fullName>
    </submittedName>
</protein>
<evidence type="ECO:0000313" key="5">
    <source>
        <dbReference type="EMBL" id="MFC7449432.1"/>
    </source>
</evidence>
<dbReference type="InterPro" id="IPR008920">
    <property type="entry name" value="TF_FadR/GntR_C"/>
</dbReference>
<dbReference type="InterPro" id="IPR000524">
    <property type="entry name" value="Tscrpt_reg_HTH_GntR"/>
</dbReference>
<dbReference type="SMART" id="SM00895">
    <property type="entry name" value="FCD"/>
    <property type="match status" value="1"/>
</dbReference>
<keyword evidence="1" id="KW-0805">Transcription regulation</keyword>
<evidence type="ECO:0000259" key="4">
    <source>
        <dbReference type="PROSITE" id="PS50949"/>
    </source>
</evidence>
<dbReference type="EMBL" id="JBHTCS010000017">
    <property type="protein sequence ID" value="MFC7449432.1"/>
    <property type="molecule type" value="Genomic_DNA"/>
</dbReference>
<gene>
    <name evidence="5" type="ORF">ACFQS9_16165</name>
</gene>
<dbReference type="RefSeq" id="WP_378406379.1">
    <property type="nucleotide sequence ID" value="NZ_JBHTCS010000017.1"/>
</dbReference>
<dbReference type="InterPro" id="IPR036388">
    <property type="entry name" value="WH-like_DNA-bd_sf"/>
</dbReference>
<dbReference type="SUPFAM" id="SSF48008">
    <property type="entry name" value="GntR ligand-binding domain-like"/>
    <property type="match status" value="1"/>
</dbReference>
<proteinExistence type="predicted"/>
<dbReference type="Pfam" id="PF07729">
    <property type="entry name" value="FCD"/>
    <property type="match status" value="1"/>
</dbReference>
<reference evidence="6" key="1">
    <citation type="journal article" date="2019" name="Int. J. Syst. Evol. Microbiol.">
        <title>The Global Catalogue of Microorganisms (GCM) 10K type strain sequencing project: providing services to taxonomists for standard genome sequencing and annotation.</title>
        <authorList>
            <consortium name="The Broad Institute Genomics Platform"/>
            <consortium name="The Broad Institute Genome Sequencing Center for Infectious Disease"/>
            <person name="Wu L."/>
            <person name="Ma J."/>
        </authorList>
    </citation>
    <scope>NUCLEOTIDE SEQUENCE [LARGE SCALE GENOMIC DNA]</scope>
    <source>
        <strain evidence="6">ICMP 19430</strain>
    </source>
</reference>
<dbReference type="Gene3D" id="1.20.120.530">
    <property type="entry name" value="GntR ligand-binding domain-like"/>
    <property type="match status" value="1"/>
</dbReference>
<evidence type="ECO:0000256" key="2">
    <source>
        <dbReference type="ARBA" id="ARBA00023125"/>
    </source>
</evidence>
<dbReference type="Gene3D" id="1.10.10.10">
    <property type="entry name" value="Winged helix-like DNA-binding domain superfamily/Winged helix DNA-binding domain"/>
    <property type="match status" value="1"/>
</dbReference>
<organism evidence="5 6">
    <name type="scientific">Rhodococcus daqingensis</name>
    <dbReference type="NCBI Taxonomy" id="2479363"/>
    <lineage>
        <taxon>Bacteria</taxon>
        <taxon>Bacillati</taxon>
        <taxon>Actinomycetota</taxon>
        <taxon>Actinomycetes</taxon>
        <taxon>Mycobacteriales</taxon>
        <taxon>Nocardiaceae</taxon>
        <taxon>Rhodococcus</taxon>
    </lineage>
</organism>
<feature type="domain" description="HTH gntR-type" evidence="4">
    <location>
        <begin position="12"/>
        <end position="79"/>
    </location>
</feature>
<dbReference type="Pfam" id="PF00392">
    <property type="entry name" value="GntR"/>
    <property type="match status" value="1"/>
</dbReference>
<accession>A0ABW2S0E2</accession>
<evidence type="ECO:0000313" key="6">
    <source>
        <dbReference type="Proteomes" id="UP001596484"/>
    </source>
</evidence>
<keyword evidence="3" id="KW-0804">Transcription</keyword>
<dbReference type="PROSITE" id="PS50949">
    <property type="entry name" value="HTH_GNTR"/>
    <property type="match status" value="1"/>
</dbReference>
<sequence>MAARSRARQEHSHLGEQVYRALRDDLVCGRFSPLDRLGEERLAELYGVSRTPVREALARLLSEELVAREDGGLFPYRPRFEDLHGLYELRMTVELRGIDRVIEDRRLEHAQDILRPELERWTRMRAEPPAPGPDFIASDEAFHATLLRASGNQALAEALDSVHSKLRPVRRLDPWTPERVRATVDSHLKIVRGLLAGDLGPAAGELHLHIRRARDLVVERTGQAVASSAMARAIRE</sequence>
<dbReference type="InterPro" id="IPR036390">
    <property type="entry name" value="WH_DNA-bd_sf"/>
</dbReference>
<evidence type="ECO:0000256" key="1">
    <source>
        <dbReference type="ARBA" id="ARBA00023015"/>
    </source>
</evidence>
<evidence type="ECO:0000256" key="3">
    <source>
        <dbReference type="ARBA" id="ARBA00023163"/>
    </source>
</evidence>
<keyword evidence="2" id="KW-0238">DNA-binding</keyword>
<dbReference type="SMART" id="SM00345">
    <property type="entry name" value="HTH_GNTR"/>
    <property type="match status" value="1"/>
</dbReference>
<dbReference type="Proteomes" id="UP001596484">
    <property type="component" value="Unassembled WGS sequence"/>
</dbReference>
<comment type="caution">
    <text evidence="5">The sequence shown here is derived from an EMBL/GenBank/DDBJ whole genome shotgun (WGS) entry which is preliminary data.</text>
</comment>
<dbReference type="PANTHER" id="PTHR43537">
    <property type="entry name" value="TRANSCRIPTIONAL REGULATOR, GNTR FAMILY"/>
    <property type="match status" value="1"/>
</dbReference>
<dbReference type="SUPFAM" id="SSF46785">
    <property type="entry name" value="Winged helix' DNA-binding domain"/>
    <property type="match status" value="1"/>
</dbReference>
<name>A0ABW2S0E2_9NOCA</name>